<dbReference type="InterPro" id="IPR011990">
    <property type="entry name" value="TPR-like_helical_dom_sf"/>
</dbReference>
<organism evidence="5">
    <name type="scientific">freshwater metagenome</name>
    <dbReference type="NCBI Taxonomy" id="449393"/>
    <lineage>
        <taxon>unclassified sequences</taxon>
        <taxon>metagenomes</taxon>
        <taxon>ecological metagenomes</taxon>
    </lineage>
</organism>
<dbReference type="AlphaFoldDB" id="A0A6J6F151"/>
<reference evidence="5" key="1">
    <citation type="submission" date="2020-05" db="EMBL/GenBank/DDBJ databases">
        <authorList>
            <person name="Chiriac C."/>
            <person name="Salcher M."/>
            <person name="Ghai R."/>
            <person name="Kavagutti S V."/>
        </authorList>
    </citation>
    <scope>NUCLEOTIDE SEQUENCE</scope>
</reference>
<dbReference type="InterPro" id="IPR016032">
    <property type="entry name" value="Sig_transdc_resp-reg_C-effctor"/>
</dbReference>
<dbReference type="GO" id="GO:0003677">
    <property type="term" value="F:DNA binding"/>
    <property type="evidence" value="ECO:0007669"/>
    <property type="project" value="UniProtKB-KW"/>
</dbReference>
<dbReference type="PRINTS" id="PR00038">
    <property type="entry name" value="HTHLUXR"/>
</dbReference>
<dbReference type="Pfam" id="PF00196">
    <property type="entry name" value="GerE"/>
    <property type="match status" value="1"/>
</dbReference>
<keyword evidence="2" id="KW-0238">DNA-binding</keyword>
<accession>A0A6J6F151</accession>
<dbReference type="CDD" id="cd06170">
    <property type="entry name" value="LuxR_C_like"/>
    <property type="match status" value="1"/>
</dbReference>
<dbReference type="GO" id="GO:0006355">
    <property type="term" value="P:regulation of DNA-templated transcription"/>
    <property type="evidence" value="ECO:0007669"/>
    <property type="project" value="InterPro"/>
</dbReference>
<proteinExistence type="predicted"/>
<sequence>MSKKAKGDAPSGVKSVSLSALDSVIANGDTSVIFELLISNARQLALTGKGQQLIKMAPYMGDESPSGLAIRRGFVMLGHVIDLDFEVAEALAHNLYEEEKNNPVYDFLEKITNYVFANARFARGDLEGAKSAIKAALDAPVISSDLGDTDKIQLIRMRCAILMTQFTESEIEEQLNLAQKIADNSNENIYGIHLMAIKAMVLSQKGEYLKALELAKSALHSSEAYGYTGVNSPIDAKQVIAQCYFAFSKLEQANEILEEIKADALKFGLNSWYVMAEGSMIRNLAALSRTQEALEKSNSLRDYVKKYPEPYDLGWMADISEMFVRSKLKDSNRVQELAKRIPDLYFVKQIVSVMTYVEGKLGPIENVLKLSEHTPKEKIYKYLYLSKYPATSTDNPKKYMREALRIGQETGSREIFVSQIDTHLNLILSLASEEPSVYLEELSRDCLKRHELETTTRDLKNESLTSREQQVLKHLATGKAINIIGKELHISQNTMKTHLRNIYRKLRVDGRKSAVEKAKANFII</sequence>
<dbReference type="InterPro" id="IPR000792">
    <property type="entry name" value="Tscrpt_reg_LuxR_C"/>
</dbReference>
<name>A0A6J6F151_9ZZZZ</name>
<evidence type="ECO:0000313" key="5">
    <source>
        <dbReference type="EMBL" id="CAB4580644.1"/>
    </source>
</evidence>
<dbReference type="SMART" id="SM00421">
    <property type="entry name" value="HTH_LUXR"/>
    <property type="match status" value="1"/>
</dbReference>
<feature type="domain" description="HTH luxR-type" evidence="4">
    <location>
        <begin position="457"/>
        <end position="522"/>
    </location>
</feature>
<dbReference type="EMBL" id="CAEZTV010000068">
    <property type="protein sequence ID" value="CAB4580644.1"/>
    <property type="molecule type" value="Genomic_DNA"/>
</dbReference>
<gene>
    <name evidence="5" type="ORF">UFOPK1747_00544</name>
</gene>
<dbReference type="PANTHER" id="PTHR44688:SF16">
    <property type="entry name" value="DNA-BINDING TRANSCRIPTIONAL ACTIVATOR DEVR_DOSR"/>
    <property type="match status" value="1"/>
</dbReference>
<dbReference type="SUPFAM" id="SSF46894">
    <property type="entry name" value="C-terminal effector domain of the bipartite response regulators"/>
    <property type="match status" value="1"/>
</dbReference>
<dbReference type="InterPro" id="IPR036388">
    <property type="entry name" value="WH-like_DNA-bd_sf"/>
</dbReference>
<dbReference type="Gene3D" id="1.10.10.10">
    <property type="entry name" value="Winged helix-like DNA-binding domain superfamily/Winged helix DNA-binding domain"/>
    <property type="match status" value="1"/>
</dbReference>
<keyword evidence="1" id="KW-0805">Transcription regulation</keyword>
<keyword evidence="3" id="KW-0804">Transcription</keyword>
<evidence type="ECO:0000259" key="4">
    <source>
        <dbReference type="PROSITE" id="PS50043"/>
    </source>
</evidence>
<dbReference type="Gene3D" id="1.25.40.10">
    <property type="entry name" value="Tetratricopeptide repeat domain"/>
    <property type="match status" value="1"/>
</dbReference>
<evidence type="ECO:0000256" key="2">
    <source>
        <dbReference type="ARBA" id="ARBA00023125"/>
    </source>
</evidence>
<protein>
    <submittedName>
        <fullName evidence="5">Unannotated protein</fullName>
    </submittedName>
</protein>
<dbReference type="SUPFAM" id="SSF48452">
    <property type="entry name" value="TPR-like"/>
    <property type="match status" value="1"/>
</dbReference>
<dbReference type="PROSITE" id="PS50043">
    <property type="entry name" value="HTH_LUXR_2"/>
    <property type="match status" value="1"/>
</dbReference>
<evidence type="ECO:0000256" key="1">
    <source>
        <dbReference type="ARBA" id="ARBA00023015"/>
    </source>
</evidence>
<dbReference type="PANTHER" id="PTHR44688">
    <property type="entry name" value="DNA-BINDING TRANSCRIPTIONAL ACTIVATOR DEVR_DOSR"/>
    <property type="match status" value="1"/>
</dbReference>
<evidence type="ECO:0000256" key="3">
    <source>
        <dbReference type="ARBA" id="ARBA00023163"/>
    </source>
</evidence>